<gene>
    <name evidence="2" type="ORF">EZS28_052182</name>
</gene>
<dbReference type="Proteomes" id="UP000324800">
    <property type="component" value="Unassembled WGS sequence"/>
</dbReference>
<comment type="caution">
    <text evidence="2">The sequence shown here is derived from an EMBL/GenBank/DDBJ whole genome shotgun (WGS) entry which is preliminary data.</text>
</comment>
<accession>A0A5J4SGG6</accession>
<feature type="non-terminal residue" evidence="2">
    <location>
        <position position="50"/>
    </location>
</feature>
<organism evidence="2 3">
    <name type="scientific">Streblomastix strix</name>
    <dbReference type="NCBI Taxonomy" id="222440"/>
    <lineage>
        <taxon>Eukaryota</taxon>
        <taxon>Metamonada</taxon>
        <taxon>Preaxostyla</taxon>
        <taxon>Oxymonadida</taxon>
        <taxon>Streblomastigidae</taxon>
        <taxon>Streblomastix</taxon>
    </lineage>
</organism>
<proteinExistence type="predicted"/>
<dbReference type="AlphaFoldDB" id="A0A5J4SGG6"/>
<feature type="region of interest" description="Disordered" evidence="1">
    <location>
        <begin position="1"/>
        <end position="29"/>
    </location>
</feature>
<evidence type="ECO:0000256" key="1">
    <source>
        <dbReference type="SAM" id="MobiDB-lite"/>
    </source>
</evidence>
<name>A0A5J4SGG6_9EUKA</name>
<feature type="compositionally biased region" description="Low complexity" evidence="1">
    <location>
        <begin position="8"/>
        <end position="19"/>
    </location>
</feature>
<evidence type="ECO:0000313" key="2">
    <source>
        <dbReference type="EMBL" id="KAA6345206.1"/>
    </source>
</evidence>
<protein>
    <submittedName>
        <fullName evidence="2">Uncharacterized protein</fullName>
    </submittedName>
</protein>
<reference evidence="2 3" key="1">
    <citation type="submission" date="2019-03" db="EMBL/GenBank/DDBJ databases">
        <title>Single cell metagenomics reveals metabolic interactions within the superorganism composed of flagellate Streblomastix strix and complex community of Bacteroidetes bacteria on its surface.</title>
        <authorList>
            <person name="Treitli S.C."/>
            <person name="Kolisko M."/>
            <person name="Husnik F."/>
            <person name="Keeling P."/>
            <person name="Hampl V."/>
        </authorList>
    </citation>
    <scope>NUCLEOTIDE SEQUENCE [LARGE SCALE GENOMIC DNA]</scope>
    <source>
        <strain evidence="2">ST1C</strain>
    </source>
</reference>
<sequence length="50" mass="5674">MEDISQEVSPGPSRSSRVPGMEDRLRIGSIINDRSKIEENDSNVRIMEKD</sequence>
<dbReference type="EMBL" id="SNRW01040274">
    <property type="protein sequence ID" value="KAA6345206.1"/>
    <property type="molecule type" value="Genomic_DNA"/>
</dbReference>
<evidence type="ECO:0000313" key="3">
    <source>
        <dbReference type="Proteomes" id="UP000324800"/>
    </source>
</evidence>